<dbReference type="AlphaFoldDB" id="A0AAW1R4Q8"/>
<dbReference type="PANTHER" id="PTHR23356">
    <property type="entry name" value="DPY30-RELATED"/>
    <property type="match status" value="1"/>
</dbReference>
<keyword evidence="4" id="KW-0805">Transcription regulation</keyword>
<evidence type="ECO:0000256" key="4">
    <source>
        <dbReference type="ARBA" id="ARBA00023015"/>
    </source>
</evidence>
<feature type="compositionally biased region" description="Low complexity" evidence="8">
    <location>
        <begin position="13"/>
        <end position="33"/>
    </location>
</feature>
<evidence type="ECO:0000256" key="8">
    <source>
        <dbReference type="SAM" id="MobiDB-lite"/>
    </source>
</evidence>
<feature type="region of interest" description="Disordered" evidence="8">
    <location>
        <begin position="1"/>
        <end position="43"/>
    </location>
</feature>
<accession>A0AAW1R4Q8</accession>
<evidence type="ECO:0000256" key="1">
    <source>
        <dbReference type="ARBA" id="ARBA00004123"/>
    </source>
</evidence>
<comment type="subcellular location">
    <subcellularLocation>
        <location evidence="1">Nucleus</location>
    </subcellularLocation>
</comment>
<keyword evidence="3" id="KW-0156">Chromatin regulator</keyword>
<proteinExistence type="inferred from homology"/>
<comment type="caution">
    <text evidence="9">The sequence shown here is derived from an EMBL/GenBank/DDBJ whole genome shotgun (WGS) entry which is preliminary data.</text>
</comment>
<dbReference type="GO" id="GO:0048188">
    <property type="term" value="C:Set1C/COMPASS complex"/>
    <property type="evidence" value="ECO:0007669"/>
    <property type="project" value="InterPro"/>
</dbReference>
<keyword evidence="5" id="KW-0804">Transcription</keyword>
<comment type="similarity">
    <text evidence="2">Belongs to the dpy-30 family.</text>
</comment>
<dbReference type="CDD" id="cd22965">
    <property type="entry name" value="DD_DPY30_SDC1"/>
    <property type="match status" value="1"/>
</dbReference>
<evidence type="ECO:0000313" key="9">
    <source>
        <dbReference type="EMBL" id="KAK9828579.1"/>
    </source>
</evidence>
<dbReference type="EMBL" id="JALJOR010000001">
    <property type="protein sequence ID" value="KAK9828579.1"/>
    <property type="molecule type" value="Genomic_DNA"/>
</dbReference>
<evidence type="ECO:0000313" key="10">
    <source>
        <dbReference type="Proteomes" id="UP001489004"/>
    </source>
</evidence>
<evidence type="ECO:0000256" key="3">
    <source>
        <dbReference type="ARBA" id="ARBA00022853"/>
    </source>
</evidence>
<gene>
    <name evidence="9" type="ORF">WJX72_000850</name>
</gene>
<name>A0AAW1R4Q8_9CHLO</name>
<organism evidence="9 10">
    <name type="scientific">[Myrmecia] bisecta</name>
    <dbReference type="NCBI Taxonomy" id="41462"/>
    <lineage>
        <taxon>Eukaryota</taxon>
        <taxon>Viridiplantae</taxon>
        <taxon>Chlorophyta</taxon>
        <taxon>core chlorophytes</taxon>
        <taxon>Trebouxiophyceae</taxon>
        <taxon>Trebouxiales</taxon>
        <taxon>Trebouxiaceae</taxon>
        <taxon>Myrmecia</taxon>
    </lineage>
</organism>
<reference evidence="9 10" key="1">
    <citation type="journal article" date="2024" name="Nat. Commun.">
        <title>Phylogenomics reveals the evolutionary origins of lichenization in chlorophyte algae.</title>
        <authorList>
            <person name="Puginier C."/>
            <person name="Libourel C."/>
            <person name="Otte J."/>
            <person name="Skaloud P."/>
            <person name="Haon M."/>
            <person name="Grisel S."/>
            <person name="Petersen M."/>
            <person name="Berrin J.G."/>
            <person name="Delaux P.M."/>
            <person name="Dal Grande F."/>
            <person name="Keller J."/>
        </authorList>
    </citation>
    <scope>NUCLEOTIDE SEQUENCE [LARGE SCALE GENOMIC DNA]</scope>
    <source>
        <strain evidence="9 10">SAG 2043</strain>
    </source>
</reference>
<evidence type="ECO:0000256" key="5">
    <source>
        <dbReference type="ARBA" id="ARBA00023163"/>
    </source>
</evidence>
<dbReference type="InterPro" id="IPR037856">
    <property type="entry name" value="Sdc1/DPY30"/>
</dbReference>
<dbReference type="Gene3D" id="1.20.890.10">
    <property type="entry name" value="cAMP-dependent protein kinase regulatory subunit, dimerization-anchoring domain"/>
    <property type="match status" value="1"/>
</dbReference>
<keyword evidence="10" id="KW-1185">Reference proteome</keyword>
<keyword evidence="6" id="KW-0539">Nucleus</keyword>
<evidence type="ECO:0000256" key="2">
    <source>
        <dbReference type="ARBA" id="ARBA00010849"/>
    </source>
</evidence>
<sequence length="113" mass="12060">MAVDKVSLPPEGASVAAPPQQPQQQASPATKPSTPTFSNPQAAKTAEKVAMNLQAKLDVAAMPVKQYLEATVVPTLMLGMQQLARERPDDPVEYLASYLLQHNPKKKTAPPAS</sequence>
<evidence type="ECO:0000256" key="7">
    <source>
        <dbReference type="ARBA" id="ARBA00044172"/>
    </source>
</evidence>
<dbReference type="PANTHER" id="PTHR23356:SF16">
    <property type="entry name" value="DPY30 DOMAIN CONTAINING 2"/>
    <property type="match status" value="1"/>
</dbReference>
<dbReference type="Pfam" id="PF05186">
    <property type="entry name" value="Dpy-30"/>
    <property type="match status" value="1"/>
</dbReference>
<protein>
    <recommendedName>
        <fullName evidence="7">Protein dpy-30 homolog</fullName>
    </recommendedName>
</protein>
<evidence type="ECO:0000256" key="6">
    <source>
        <dbReference type="ARBA" id="ARBA00023242"/>
    </source>
</evidence>
<dbReference type="Proteomes" id="UP001489004">
    <property type="component" value="Unassembled WGS sequence"/>
</dbReference>
<dbReference type="InterPro" id="IPR049629">
    <property type="entry name" value="DPY30_SDC1_DD"/>
</dbReference>
<dbReference type="GO" id="GO:0006325">
    <property type="term" value="P:chromatin organization"/>
    <property type="evidence" value="ECO:0007669"/>
    <property type="project" value="UniProtKB-KW"/>
</dbReference>
<dbReference type="InterPro" id="IPR007858">
    <property type="entry name" value="Dpy-30_motif"/>
</dbReference>